<evidence type="ECO:0000313" key="1">
    <source>
        <dbReference type="EMBL" id="MEQ2284013.1"/>
    </source>
</evidence>
<reference evidence="1 2" key="1">
    <citation type="submission" date="2021-06" db="EMBL/GenBank/DDBJ databases">
        <authorList>
            <person name="Palmer J.M."/>
        </authorList>
    </citation>
    <scope>NUCLEOTIDE SEQUENCE [LARGE SCALE GENOMIC DNA]</scope>
    <source>
        <strain evidence="1 2">AS_MEX2019</strain>
        <tissue evidence="1">Muscle</tissue>
    </source>
</reference>
<accession>A0ABV0XRG9</accession>
<evidence type="ECO:0000313" key="2">
    <source>
        <dbReference type="Proteomes" id="UP001469553"/>
    </source>
</evidence>
<proteinExistence type="predicted"/>
<dbReference type="Proteomes" id="UP001469553">
    <property type="component" value="Unassembled WGS sequence"/>
</dbReference>
<keyword evidence="2" id="KW-1185">Reference proteome</keyword>
<gene>
    <name evidence="1" type="ORF">AMECASPLE_017320</name>
</gene>
<comment type="caution">
    <text evidence="1">The sequence shown here is derived from an EMBL/GenBank/DDBJ whole genome shotgun (WGS) entry which is preliminary data.</text>
</comment>
<protein>
    <submittedName>
        <fullName evidence="1">Uncharacterized protein</fullName>
    </submittedName>
</protein>
<sequence>MARNRKDSLGVEDSTKECHMLSTRSGLSLCCTSPEEGQSIATGSTHAGNALFVPLPSGKWYRHIKSSTKSQGQLLPQCCETDGPPVVKHSDYIHLQKFLHMHPPSLPPPATYFSYTHTHRHPHWQSDRPSTHFIELDLD</sequence>
<dbReference type="EMBL" id="JAHRIP010010697">
    <property type="protein sequence ID" value="MEQ2284013.1"/>
    <property type="molecule type" value="Genomic_DNA"/>
</dbReference>
<organism evidence="1 2">
    <name type="scientific">Ameca splendens</name>
    <dbReference type="NCBI Taxonomy" id="208324"/>
    <lineage>
        <taxon>Eukaryota</taxon>
        <taxon>Metazoa</taxon>
        <taxon>Chordata</taxon>
        <taxon>Craniata</taxon>
        <taxon>Vertebrata</taxon>
        <taxon>Euteleostomi</taxon>
        <taxon>Actinopterygii</taxon>
        <taxon>Neopterygii</taxon>
        <taxon>Teleostei</taxon>
        <taxon>Neoteleostei</taxon>
        <taxon>Acanthomorphata</taxon>
        <taxon>Ovalentaria</taxon>
        <taxon>Atherinomorphae</taxon>
        <taxon>Cyprinodontiformes</taxon>
        <taxon>Goodeidae</taxon>
        <taxon>Ameca</taxon>
    </lineage>
</organism>
<name>A0ABV0XRG9_9TELE</name>